<feature type="chain" id="PRO_5034905739" description="Secreted protein" evidence="1">
    <location>
        <begin position="28"/>
        <end position="103"/>
    </location>
</feature>
<feature type="signal peptide" evidence="1">
    <location>
        <begin position="1"/>
        <end position="27"/>
    </location>
</feature>
<name>A0A8H7K7P8_BIOOC</name>
<sequence length="103" mass="11426">MAGLLLLGAGSFLIQPWFLQLIARGHASQDDMSSLASVGLGSCARPAVQRWAFTHPTTKSSSEFRCASKGFVGWWETGDIGYYVQRNQARKKRGHLNLKWTGR</sequence>
<evidence type="ECO:0000313" key="2">
    <source>
        <dbReference type="EMBL" id="KAF9745440.1"/>
    </source>
</evidence>
<protein>
    <recommendedName>
        <fullName evidence="4">Secreted protein</fullName>
    </recommendedName>
</protein>
<evidence type="ECO:0000256" key="1">
    <source>
        <dbReference type="SAM" id="SignalP"/>
    </source>
</evidence>
<reference evidence="2" key="1">
    <citation type="submission" date="2020-10" db="EMBL/GenBank/DDBJ databases">
        <title>High-Quality Genome Resource of Clonostachys rosea strain S41 by Oxford Nanopore Long-Read Sequencing.</title>
        <authorList>
            <person name="Wang H."/>
        </authorList>
    </citation>
    <scope>NUCLEOTIDE SEQUENCE</scope>
    <source>
        <strain evidence="2">S41</strain>
    </source>
</reference>
<keyword evidence="1" id="KW-0732">Signal</keyword>
<evidence type="ECO:0008006" key="4">
    <source>
        <dbReference type="Google" id="ProtNLM"/>
    </source>
</evidence>
<accession>A0A8H7K7P8</accession>
<organism evidence="2 3">
    <name type="scientific">Bionectria ochroleuca</name>
    <name type="common">Gliocladium roseum</name>
    <dbReference type="NCBI Taxonomy" id="29856"/>
    <lineage>
        <taxon>Eukaryota</taxon>
        <taxon>Fungi</taxon>
        <taxon>Dikarya</taxon>
        <taxon>Ascomycota</taxon>
        <taxon>Pezizomycotina</taxon>
        <taxon>Sordariomycetes</taxon>
        <taxon>Hypocreomycetidae</taxon>
        <taxon>Hypocreales</taxon>
        <taxon>Bionectriaceae</taxon>
        <taxon>Clonostachys</taxon>
    </lineage>
</organism>
<evidence type="ECO:0000313" key="3">
    <source>
        <dbReference type="Proteomes" id="UP000616885"/>
    </source>
</evidence>
<dbReference type="EMBL" id="JADCTT010000013">
    <property type="protein sequence ID" value="KAF9745440.1"/>
    <property type="molecule type" value="Genomic_DNA"/>
</dbReference>
<proteinExistence type="predicted"/>
<comment type="caution">
    <text evidence="2">The sequence shown here is derived from an EMBL/GenBank/DDBJ whole genome shotgun (WGS) entry which is preliminary data.</text>
</comment>
<dbReference type="Proteomes" id="UP000616885">
    <property type="component" value="Unassembled WGS sequence"/>
</dbReference>
<gene>
    <name evidence="2" type="ORF">IM811_005062</name>
</gene>
<dbReference type="AlphaFoldDB" id="A0A8H7K7P8"/>